<evidence type="ECO:0000256" key="1">
    <source>
        <dbReference type="ARBA" id="ARBA00012282"/>
    </source>
</evidence>
<dbReference type="PROSITE" id="PS50112">
    <property type="entry name" value="PAS"/>
    <property type="match status" value="1"/>
</dbReference>
<dbReference type="InterPro" id="IPR001610">
    <property type="entry name" value="PAC"/>
</dbReference>
<accession>A0A5M8FK91</accession>
<dbReference type="EC" id="3.1.4.52" evidence="1"/>
<feature type="region of interest" description="Disordered" evidence="3">
    <location>
        <begin position="1"/>
        <end position="22"/>
    </location>
</feature>
<dbReference type="PROSITE" id="PS50113">
    <property type="entry name" value="PAC"/>
    <property type="match status" value="1"/>
</dbReference>
<dbReference type="NCBIfam" id="TIGR00229">
    <property type="entry name" value="sensory_box"/>
    <property type="match status" value="1"/>
</dbReference>
<name>A0A5M8FK91_9GAMM</name>
<dbReference type="Proteomes" id="UP000322981">
    <property type="component" value="Unassembled WGS sequence"/>
</dbReference>
<dbReference type="PANTHER" id="PTHR44757:SF2">
    <property type="entry name" value="BIOFILM ARCHITECTURE MAINTENANCE PROTEIN MBAA"/>
    <property type="match status" value="1"/>
</dbReference>
<dbReference type="InterPro" id="IPR013655">
    <property type="entry name" value="PAS_fold_3"/>
</dbReference>
<reference evidence="8 9" key="1">
    <citation type="submission" date="2019-09" db="EMBL/GenBank/DDBJ databases">
        <title>Whole-genome sequence of the purple sulfur bacterium Thiohalocapsa marina DSM 19078.</title>
        <authorList>
            <person name="Kyndt J.A."/>
            <person name="Meyer T.E."/>
        </authorList>
    </citation>
    <scope>NUCLEOTIDE SEQUENCE [LARGE SCALE GENOMIC DNA]</scope>
    <source>
        <strain evidence="8 9">DSM 19078</strain>
    </source>
</reference>
<dbReference type="SMART" id="SM00052">
    <property type="entry name" value="EAL"/>
    <property type="match status" value="1"/>
</dbReference>
<feature type="domain" description="PAS" evidence="4">
    <location>
        <begin position="29"/>
        <end position="88"/>
    </location>
</feature>
<keyword evidence="9" id="KW-1185">Reference proteome</keyword>
<dbReference type="PROSITE" id="PS50883">
    <property type="entry name" value="EAL"/>
    <property type="match status" value="1"/>
</dbReference>
<dbReference type="SUPFAM" id="SSF55073">
    <property type="entry name" value="Nucleotide cyclase"/>
    <property type="match status" value="1"/>
</dbReference>
<proteinExistence type="predicted"/>
<gene>
    <name evidence="8" type="ORF">F2Q65_12605</name>
</gene>
<dbReference type="OrthoDB" id="8553030at2"/>
<dbReference type="InterPro" id="IPR035919">
    <property type="entry name" value="EAL_sf"/>
</dbReference>
<dbReference type="SUPFAM" id="SSF141868">
    <property type="entry name" value="EAL domain-like"/>
    <property type="match status" value="1"/>
</dbReference>
<organism evidence="8 9">
    <name type="scientific">Thiohalocapsa marina</name>
    <dbReference type="NCBI Taxonomy" id="424902"/>
    <lineage>
        <taxon>Bacteria</taxon>
        <taxon>Pseudomonadati</taxon>
        <taxon>Pseudomonadota</taxon>
        <taxon>Gammaproteobacteria</taxon>
        <taxon>Chromatiales</taxon>
        <taxon>Chromatiaceae</taxon>
        <taxon>Thiohalocapsa</taxon>
    </lineage>
</organism>
<dbReference type="NCBIfam" id="TIGR00254">
    <property type="entry name" value="GGDEF"/>
    <property type="match status" value="1"/>
</dbReference>
<keyword evidence="2" id="KW-0973">c-di-GMP</keyword>
<dbReference type="Gene3D" id="3.30.450.20">
    <property type="entry name" value="PAS domain"/>
    <property type="match status" value="1"/>
</dbReference>
<dbReference type="Pfam" id="PF08447">
    <property type="entry name" value="PAS_3"/>
    <property type="match status" value="1"/>
</dbReference>
<feature type="domain" description="PAC" evidence="5">
    <location>
        <begin position="103"/>
        <end position="155"/>
    </location>
</feature>
<dbReference type="InterPro" id="IPR029787">
    <property type="entry name" value="Nucleotide_cyclase"/>
</dbReference>
<dbReference type="SMART" id="SM00086">
    <property type="entry name" value="PAC"/>
    <property type="match status" value="1"/>
</dbReference>
<evidence type="ECO:0000256" key="3">
    <source>
        <dbReference type="SAM" id="MobiDB-lite"/>
    </source>
</evidence>
<sequence>MNHRAKTQSPPTAVDAASQADPVARLRESEQRYRALADSSPNWEFLTAPDGSFVYISPACEQISGYTPDDFLANPALMTDIIHTEDAELWRMHVTDITGDESEPVVFRIRTRGGEERWIEHVCKPIYDDNGRFLGRRGSNQDVTDRRRAEQERDFFVNRDPLTGLPNRTLFRELLQRAIQQADRDQHGFNLLLLDLDNFKTINESLGHSAGDQVLVEVAERLRALLPQVDTIARIAGDEFYIILPTDSGRSGIDLLAQRIMQDVTRPIAIQDKQIVVGASLGIAVYPADGADAERLQSNADAALHQAKLQGRGLMRFFSPDLAQRAQDRLTLNSDLHQALENRQLRLHYQPQIDLRCGGLVGFEALARWQHPERGWIAPAEFIPLAEESDLITRLGDWALREACRQVVRWADAGLPYGPVSVNLSATQLNRGDLVASVMAALNDTGVPPQLVNLEITESTVMVDSDHAMKVISALKALGIGLAIDNFGTGYSSLAYLQQLDIGKVKVDLSFIREMTRNSNSAAIVRAIIALGHSLGLEVIAEGVETEDQARRLRELRCDAIQGYLISHPLPADEMTRFLTAFTPVELAFEEV</sequence>
<comment type="caution">
    <text evidence="8">The sequence shown here is derived from an EMBL/GenBank/DDBJ whole genome shotgun (WGS) entry which is preliminary data.</text>
</comment>
<dbReference type="CDD" id="cd01949">
    <property type="entry name" value="GGDEF"/>
    <property type="match status" value="1"/>
</dbReference>
<evidence type="ECO:0000259" key="4">
    <source>
        <dbReference type="PROSITE" id="PS50112"/>
    </source>
</evidence>
<dbReference type="InterPro" id="IPR000160">
    <property type="entry name" value="GGDEF_dom"/>
</dbReference>
<evidence type="ECO:0000259" key="6">
    <source>
        <dbReference type="PROSITE" id="PS50883"/>
    </source>
</evidence>
<evidence type="ECO:0000256" key="2">
    <source>
        <dbReference type="ARBA" id="ARBA00022636"/>
    </source>
</evidence>
<dbReference type="PANTHER" id="PTHR44757">
    <property type="entry name" value="DIGUANYLATE CYCLASE DGCP"/>
    <property type="match status" value="1"/>
</dbReference>
<feature type="domain" description="GGDEF" evidence="7">
    <location>
        <begin position="187"/>
        <end position="320"/>
    </location>
</feature>
<dbReference type="RefSeq" id="WP_150093768.1">
    <property type="nucleotide sequence ID" value="NZ_JBFUOH010000116.1"/>
</dbReference>
<dbReference type="Gene3D" id="3.20.20.450">
    <property type="entry name" value="EAL domain"/>
    <property type="match status" value="1"/>
</dbReference>
<dbReference type="InterPro" id="IPR000014">
    <property type="entry name" value="PAS"/>
</dbReference>
<dbReference type="GO" id="GO:0071111">
    <property type="term" value="F:cyclic-guanylate-specific phosphodiesterase activity"/>
    <property type="evidence" value="ECO:0007669"/>
    <property type="project" value="UniProtKB-EC"/>
</dbReference>
<protein>
    <recommendedName>
        <fullName evidence="1">cyclic-guanylate-specific phosphodiesterase</fullName>
        <ecNumber evidence="1">3.1.4.52</ecNumber>
    </recommendedName>
</protein>
<dbReference type="Gene3D" id="3.30.70.270">
    <property type="match status" value="1"/>
</dbReference>
<dbReference type="CDD" id="cd01948">
    <property type="entry name" value="EAL"/>
    <property type="match status" value="1"/>
</dbReference>
<dbReference type="SMART" id="SM00091">
    <property type="entry name" value="PAS"/>
    <property type="match status" value="1"/>
</dbReference>
<dbReference type="InterPro" id="IPR000700">
    <property type="entry name" value="PAS-assoc_C"/>
</dbReference>
<feature type="domain" description="EAL" evidence="6">
    <location>
        <begin position="329"/>
        <end position="583"/>
    </location>
</feature>
<dbReference type="FunFam" id="3.20.20.450:FF:000001">
    <property type="entry name" value="Cyclic di-GMP phosphodiesterase yahA"/>
    <property type="match status" value="1"/>
</dbReference>
<dbReference type="EMBL" id="VWXX01000020">
    <property type="protein sequence ID" value="KAA6184410.1"/>
    <property type="molecule type" value="Genomic_DNA"/>
</dbReference>
<dbReference type="CDD" id="cd00130">
    <property type="entry name" value="PAS"/>
    <property type="match status" value="1"/>
</dbReference>
<dbReference type="PROSITE" id="PS50887">
    <property type="entry name" value="GGDEF"/>
    <property type="match status" value="1"/>
</dbReference>
<evidence type="ECO:0000313" key="9">
    <source>
        <dbReference type="Proteomes" id="UP000322981"/>
    </source>
</evidence>
<dbReference type="Pfam" id="PF00990">
    <property type="entry name" value="GGDEF"/>
    <property type="match status" value="1"/>
</dbReference>
<dbReference type="Pfam" id="PF00563">
    <property type="entry name" value="EAL"/>
    <property type="match status" value="1"/>
</dbReference>
<dbReference type="AlphaFoldDB" id="A0A5M8FK91"/>
<dbReference type="InterPro" id="IPR052155">
    <property type="entry name" value="Biofilm_reg_signaling"/>
</dbReference>
<dbReference type="InterPro" id="IPR001633">
    <property type="entry name" value="EAL_dom"/>
</dbReference>
<dbReference type="InterPro" id="IPR043128">
    <property type="entry name" value="Rev_trsase/Diguanyl_cyclase"/>
</dbReference>
<evidence type="ECO:0000313" key="8">
    <source>
        <dbReference type="EMBL" id="KAA6184410.1"/>
    </source>
</evidence>
<dbReference type="SMART" id="SM00267">
    <property type="entry name" value="GGDEF"/>
    <property type="match status" value="1"/>
</dbReference>
<evidence type="ECO:0000259" key="7">
    <source>
        <dbReference type="PROSITE" id="PS50887"/>
    </source>
</evidence>
<dbReference type="SUPFAM" id="SSF55785">
    <property type="entry name" value="PYP-like sensor domain (PAS domain)"/>
    <property type="match status" value="1"/>
</dbReference>
<dbReference type="InterPro" id="IPR035965">
    <property type="entry name" value="PAS-like_dom_sf"/>
</dbReference>
<evidence type="ECO:0000259" key="5">
    <source>
        <dbReference type="PROSITE" id="PS50113"/>
    </source>
</evidence>